<dbReference type="EMBL" id="CABEEZ010000125">
    <property type="protein sequence ID" value="VTR51860.1"/>
    <property type="molecule type" value="Genomic_DNA"/>
</dbReference>
<protein>
    <submittedName>
        <fullName evidence="1">Uncharacterized protein</fullName>
    </submittedName>
</protein>
<accession>A0A4U9VWA0</accession>
<proteinExistence type="predicted"/>
<name>A0A4U9VWA0_SERFO</name>
<gene>
    <name evidence="1" type="ORF">NCTC12965_06248</name>
</gene>
<dbReference type="AlphaFoldDB" id="A0A4U9VWA0"/>
<evidence type="ECO:0000313" key="1">
    <source>
        <dbReference type="EMBL" id="VTR51860.1"/>
    </source>
</evidence>
<sequence length="46" mass="4893">MVADMASTPIVAPLSNASVTRITYKNGEFTVGKLGDMSYVEKGTKL</sequence>
<organism evidence="1">
    <name type="scientific">Serratia fonticola</name>
    <dbReference type="NCBI Taxonomy" id="47917"/>
    <lineage>
        <taxon>Bacteria</taxon>
        <taxon>Pseudomonadati</taxon>
        <taxon>Pseudomonadota</taxon>
        <taxon>Gammaproteobacteria</taxon>
        <taxon>Enterobacterales</taxon>
        <taxon>Yersiniaceae</taxon>
        <taxon>Serratia</taxon>
    </lineage>
</organism>
<reference evidence="1" key="1">
    <citation type="submission" date="2019-05" db="EMBL/GenBank/DDBJ databases">
        <authorList>
            <consortium name="Pathogen Informatics"/>
        </authorList>
    </citation>
    <scope>NUCLEOTIDE SEQUENCE [LARGE SCALE GENOMIC DNA]</scope>
    <source>
        <strain evidence="1">NCTC12965</strain>
    </source>
</reference>